<dbReference type="EMBL" id="QRZM01000011">
    <property type="protein sequence ID" value="RGV73125.1"/>
    <property type="molecule type" value="Genomic_DNA"/>
</dbReference>
<dbReference type="InterPro" id="IPR011010">
    <property type="entry name" value="DNA_brk_join_enz"/>
</dbReference>
<keyword evidence="4 6" id="KW-0238">DNA-binding</keyword>
<proteinExistence type="inferred from homology"/>
<evidence type="ECO:0000256" key="3">
    <source>
        <dbReference type="ARBA" id="ARBA00022908"/>
    </source>
</evidence>
<dbReference type="Proteomes" id="UP000284543">
    <property type="component" value="Unassembled WGS sequence"/>
</dbReference>
<keyword evidence="5" id="KW-0233">DNA recombination</keyword>
<dbReference type="AlphaFoldDB" id="A0A412YZU7"/>
<comment type="caution">
    <text evidence="9">The sequence shown here is derived from an EMBL/GenBank/DDBJ whole genome shotgun (WGS) entry which is preliminary data.</text>
</comment>
<dbReference type="PROSITE" id="PS51900">
    <property type="entry name" value="CB"/>
    <property type="match status" value="1"/>
</dbReference>
<organism evidence="9 10">
    <name type="scientific">Enterocloster bolteae</name>
    <dbReference type="NCBI Taxonomy" id="208479"/>
    <lineage>
        <taxon>Bacteria</taxon>
        <taxon>Bacillati</taxon>
        <taxon>Bacillota</taxon>
        <taxon>Clostridia</taxon>
        <taxon>Lachnospirales</taxon>
        <taxon>Lachnospiraceae</taxon>
        <taxon>Enterocloster</taxon>
    </lineage>
</organism>
<dbReference type="PANTHER" id="PTHR30349">
    <property type="entry name" value="PHAGE INTEGRASE-RELATED"/>
    <property type="match status" value="1"/>
</dbReference>
<comment type="function">
    <text evidence="1">Site-specific tyrosine recombinase, which acts by catalyzing the cutting and rejoining of the recombining DNA molecules.</text>
</comment>
<dbReference type="InterPro" id="IPR044068">
    <property type="entry name" value="CB"/>
</dbReference>
<dbReference type="RefSeq" id="WP_117625759.1">
    <property type="nucleotide sequence ID" value="NZ_CAUHGS010000004.1"/>
</dbReference>
<evidence type="ECO:0000313" key="10">
    <source>
        <dbReference type="Proteomes" id="UP000284543"/>
    </source>
</evidence>
<evidence type="ECO:0000256" key="2">
    <source>
        <dbReference type="ARBA" id="ARBA00008857"/>
    </source>
</evidence>
<feature type="domain" description="Core-binding (CB)" evidence="8">
    <location>
        <begin position="1"/>
        <end position="79"/>
    </location>
</feature>
<dbReference type="GO" id="GO:0015074">
    <property type="term" value="P:DNA integration"/>
    <property type="evidence" value="ECO:0007669"/>
    <property type="project" value="UniProtKB-KW"/>
</dbReference>
<dbReference type="InterPro" id="IPR004107">
    <property type="entry name" value="Integrase_SAM-like_N"/>
</dbReference>
<accession>A0A412YZU7</accession>
<keyword evidence="3" id="KW-0229">DNA integration</keyword>
<dbReference type="Pfam" id="PF02899">
    <property type="entry name" value="Phage_int_SAM_1"/>
    <property type="match status" value="1"/>
</dbReference>
<protein>
    <submittedName>
        <fullName evidence="9">Integrase</fullName>
    </submittedName>
</protein>
<evidence type="ECO:0000256" key="4">
    <source>
        <dbReference type="ARBA" id="ARBA00023125"/>
    </source>
</evidence>
<name>A0A412YZU7_9FIRM</name>
<dbReference type="Gene3D" id="1.10.150.130">
    <property type="match status" value="1"/>
</dbReference>
<reference evidence="9 10" key="1">
    <citation type="submission" date="2018-08" db="EMBL/GenBank/DDBJ databases">
        <title>A genome reference for cultivated species of the human gut microbiota.</title>
        <authorList>
            <person name="Zou Y."/>
            <person name="Xue W."/>
            <person name="Luo G."/>
        </authorList>
    </citation>
    <scope>NUCLEOTIDE SEQUENCE [LARGE SCALE GENOMIC DNA]</scope>
    <source>
        <strain evidence="9 10">AF14-18</strain>
    </source>
</reference>
<dbReference type="SUPFAM" id="SSF56349">
    <property type="entry name" value="DNA breaking-rejoining enzymes"/>
    <property type="match status" value="1"/>
</dbReference>
<dbReference type="InterPro" id="IPR013762">
    <property type="entry name" value="Integrase-like_cat_sf"/>
</dbReference>
<dbReference type="InterPro" id="IPR010998">
    <property type="entry name" value="Integrase_recombinase_N"/>
</dbReference>
<dbReference type="Pfam" id="PF00589">
    <property type="entry name" value="Phage_integrase"/>
    <property type="match status" value="1"/>
</dbReference>
<dbReference type="InterPro" id="IPR002104">
    <property type="entry name" value="Integrase_catalytic"/>
</dbReference>
<evidence type="ECO:0000313" key="9">
    <source>
        <dbReference type="EMBL" id="RGV73125.1"/>
    </source>
</evidence>
<evidence type="ECO:0000256" key="6">
    <source>
        <dbReference type="PROSITE-ProRule" id="PRU01248"/>
    </source>
</evidence>
<dbReference type="PROSITE" id="PS51898">
    <property type="entry name" value="TYR_RECOMBINASE"/>
    <property type="match status" value="1"/>
</dbReference>
<evidence type="ECO:0000256" key="5">
    <source>
        <dbReference type="ARBA" id="ARBA00023172"/>
    </source>
</evidence>
<dbReference type="PANTHER" id="PTHR30349:SF89">
    <property type="entry name" value="INTEGRASE_RECOMBINASE"/>
    <property type="match status" value="1"/>
</dbReference>
<dbReference type="GO" id="GO:0003677">
    <property type="term" value="F:DNA binding"/>
    <property type="evidence" value="ECO:0007669"/>
    <property type="project" value="UniProtKB-UniRule"/>
</dbReference>
<dbReference type="Gene3D" id="1.10.443.10">
    <property type="entry name" value="Intergrase catalytic core"/>
    <property type="match status" value="1"/>
</dbReference>
<comment type="similarity">
    <text evidence="2">Belongs to the 'phage' integrase family.</text>
</comment>
<dbReference type="GO" id="GO:0006310">
    <property type="term" value="P:DNA recombination"/>
    <property type="evidence" value="ECO:0007669"/>
    <property type="project" value="UniProtKB-KW"/>
</dbReference>
<feature type="domain" description="Tyr recombinase" evidence="7">
    <location>
        <begin position="97"/>
        <end position="270"/>
    </location>
</feature>
<evidence type="ECO:0000259" key="8">
    <source>
        <dbReference type="PROSITE" id="PS51900"/>
    </source>
</evidence>
<gene>
    <name evidence="9" type="ORF">DWW02_22220</name>
</gene>
<sequence>MDMAYTVEQFLDFLKEEEKSDATISKYTYELQMFLQFLGKREIGKELMIQYRTYLSSRYRPQTVNGKLSAVNAFLKFTGLYEYRVKFLKVQRRAYIDETRELTQKEYERLMETAGRQGKYQLYYLMMTICSTGIRVSELRYVTVEAVMRGKAEIFMKGKYRIVIFPKNLAAQLKAFARKNGIRSGSLFCTRSGRPLDRSNICHAMKKLCAKAGVKKDKVFPHNFRHLFARSFYAAEKNMAHLADILGHSSIETTRIYVAASIKEHEKILNKLKIGVINKLPQNKHSVVYNSLVFTCRSKNSIQYI</sequence>
<evidence type="ECO:0000256" key="1">
    <source>
        <dbReference type="ARBA" id="ARBA00003283"/>
    </source>
</evidence>
<evidence type="ECO:0000259" key="7">
    <source>
        <dbReference type="PROSITE" id="PS51898"/>
    </source>
</evidence>
<dbReference type="InterPro" id="IPR050090">
    <property type="entry name" value="Tyrosine_recombinase_XerCD"/>
</dbReference>